<feature type="transmembrane region" description="Helical" evidence="1">
    <location>
        <begin position="197"/>
        <end position="217"/>
    </location>
</feature>
<feature type="transmembrane region" description="Helical" evidence="1">
    <location>
        <begin position="53"/>
        <end position="76"/>
    </location>
</feature>
<dbReference type="Proteomes" id="UP000053577">
    <property type="component" value="Unassembled WGS sequence"/>
</dbReference>
<feature type="transmembrane region" description="Helical" evidence="1">
    <location>
        <begin position="21"/>
        <end position="41"/>
    </location>
</feature>
<dbReference type="Proteomes" id="UP001327986">
    <property type="component" value="Chromosome"/>
</dbReference>
<dbReference type="EMBL" id="JGYD01000018">
    <property type="protein sequence ID" value="KSV18011.1"/>
    <property type="molecule type" value="Genomic_DNA"/>
</dbReference>
<evidence type="ECO:0000313" key="2">
    <source>
        <dbReference type="EMBL" id="KSV18011.1"/>
    </source>
</evidence>
<feature type="transmembrane region" description="Helical" evidence="1">
    <location>
        <begin position="130"/>
        <end position="163"/>
    </location>
</feature>
<accession>A0A0V8M2H7</accession>
<reference evidence="2 4" key="1">
    <citation type="journal article" date="2015" name="Sci. Rep.">
        <title>A comparative genomics and reductive dehalogenase gene transcription study of two chloroethene-respiring bacteria, Dehalococcoides mccartyi strains MB and 11a.</title>
        <authorList>
            <person name="Low A."/>
            <person name="Shen Z."/>
            <person name="Cheng D."/>
            <person name="Rogers M.J."/>
            <person name="Lee P.K."/>
            <person name="He J."/>
        </authorList>
    </citation>
    <scope>NUCLEOTIDE SEQUENCE [LARGE SCALE GENOMIC DNA]</scope>
    <source>
        <strain evidence="2 4">MB</strain>
    </source>
</reference>
<dbReference type="AlphaFoldDB" id="A0A0V8M2H7"/>
<feature type="transmembrane region" description="Helical" evidence="1">
    <location>
        <begin position="97"/>
        <end position="118"/>
    </location>
</feature>
<sequence>MQNIFTVAKKEIRDNFSNRGMLIQALIMPVLFGFLYSNNLSSQAGMNLSINGIVFYLSIMISAFMSYMFLSQAFVMEKYTRTIESLMCTPLSLRDILLGKVLGVSVSTYPFVLLAVLIPIIRTGLENGEFILPSLAIFVQVLFVTPLVILGFVNLMGFLNLYVGLKEYRILNLIVFVPLFGLMGAGIGLASNIDAQWALVGIVAGVAVLLLAISTYLTRFLSRERIVTTLP</sequence>
<evidence type="ECO:0000256" key="1">
    <source>
        <dbReference type="SAM" id="Phobius"/>
    </source>
</evidence>
<dbReference type="eggNOG" id="ENOG5031C8I">
    <property type="taxonomic scope" value="Bacteria"/>
</dbReference>
<organism evidence="2 4">
    <name type="scientific">Dehalococcoides mccartyi</name>
    <dbReference type="NCBI Taxonomy" id="61435"/>
    <lineage>
        <taxon>Bacteria</taxon>
        <taxon>Bacillati</taxon>
        <taxon>Chloroflexota</taxon>
        <taxon>Dehalococcoidia</taxon>
        <taxon>Dehalococcoidales</taxon>
        <taxon>Dehalococcoidaceae</taxon>
        <taxon>Dehalococcoides</taxon>
    </lineage>
</organism>
<keyword evidence="1" id="KW-1133">Transmembrane helix</keyword>
<dbReference type="OrthoDB" id="9805862at2"/>
<gene>
    <name evidence="2" type="ORF">DA01_05050</name>
    <name evidence="3" type="ORF">VLL09_06380</name>
</gene>
<protein>
    <submittedName>
        <fullName evidence="2">ABC transporter permease</fullName>
    </submittedName>
</protein>
<proteinExistence type="predicted"/>
<evidence type="ECO:0000313" key="3">
    <source>
        <dbReference type="EMBL" id="WRO07010.1"/>
    </source>
</evidence>
<name>A0A0V8M2H7_9CHLR</name>
<keyword evidence="1" id="KW-0472">Membrane</keyword>
<dbReference type="EMBL" id="CP141531">
    <property type="protein sequence ID" value="WRO07010.1"/>
    <property type="molecule type" value="Genomic_DNA"/>
</dbReference>
<feature type="transmembrane region" description="Helical" evidence="1">
    <location>
        <begin position="170"/>
        <end position="191"/>
    </location>
</feature>
<reference evidence="3" key="2">
    <citation type="submission" date="2023-12" db="EMBL/GenBank/DDBJ databases">
        <title>Isolation of organohalide respiring bacteria Dehalococcoides mccartyi strain GPTCE1 in groundwater collected near a chemical plant in Suzhou, China.</title>
        <authorList>
            <person name="Liu G."/>
        </authorList>
    </citation>
    <scope>NUCLEOTIDE SEQUENCE</scope>
    <source>
        <strain evidence="3">GPTCE1</strain>
    </source>
</reference>
<evidence type="ECO:0000313" key="4">
    <source>
        <dbReference type="Proteomes" id="UP000053577"/>
    </source>
</evidence>
<keyword evidence="1" id="KW-0812">Transmembrane</keyword>
<dbReference type="PATRIC" id="fig|61435.5.peg.995"/>
<dbReference type="RefSeq" id="WP_041342884.1">
    <property type="nucleotide sequence ID" value="NZ_CP019865.1"/>
</dbReference>